<protein>
    <recommendedName>
        <fullName evidence="2">histidine kinase</fullName>
        <ecNumber evidence="2">2.7.13.3</ecNumber>
    </recommendedName>
</protein>
<evidence type="ECO:0000256" key="2">
    <source>
        <dbReference type="ARBA" id="ARBA00012438"/>
    </source>
</evidence>
<organism evidence="9 10">
    <name type="scientific">Thioclava arctica</name>
    <dbReference type="NCBI Taxonomy" id="3238301"/>
    <lineage>
        <taxon>Bacteria</taxon>
        <taxon>Pseudomonadati</taxon>
        <taxon>Pseudomonadota</taxon>
        <taxon>Alphaproteobacteria</taxon>
        <taxon>Rhodobacterales</taxon>
        <taxon>Paracoccaceae</taxon>
        <taxon>Thioclava</taxon>
    </lineage>
</organism>
<dbReference type="Pfam" id="PF00512">
    <property type="entry name" value="HisKA"/>
    <property type="match status" value="1"/>
</dbReference>
<dbReference type="SMART" id="SM00387">
    <property type="entry name" value="HATPase_c"/>
    <property type="match status" value="1"/>
</dbReference>
<keyword evidence="5 9" id="KW-0418">Kinase</keyword>
<feature type="transmembrane region" description="Helical" evidence="7">
    <location>
        <begin position="156"/>
        <end position="178"/>
    </location>
</feature>
<evidence type="ECO:0000256" key="4">
    <source>
        <dbReference type="ARBA" id="ARBA00022679"/>
    </source>
</evidence>
<dbReference type="EC" id="2.7.13.3" evidence="2"/>
<dbReference type="InterPro" id="IPR036890">
    <property type="entry name" value="HATPase_C_sf"/>
</dbReference>
<feature type="transmembrane region" description="Helical" evidence="7">
    <location>
        <begin position="185"/>
        <end position="202"/>
    </location>
</feature>
<dbReference type="Pfam" id="PF16927">
    <property type="entry name" value="HisKA_7TM"/>
    <property type="match status" value="1"/>
</dbReference>
<keyword evidence="7" id="KW-0812">Transmembrane</keyword>
<dbReference type="EMBL" id="JBFRYC010000033">
    <property type="protein sequence ID" value="MEX1663794.1"/>
    <property type="molecule type" value="Genomic_DNA"/>
</dbReference>
<dbReference type="InterPro" id="IPR004358">
    <property type="entry name" value="Sig_transdc_His_kin-like_C"/>
</dbReference>
<keyword evidence="6" id="KW-0902">Two-component regulatory system</keyword>
<dbReference type="PROSITE" id="PS50109">
    <property type="entry name" value="HIS_KIN"/>
    <property type="match status" value="1"/>
</dbReference>
<keyword evidence="3" id="KW-0597">Phosphoprotein</keyword>
<reference evidence="9 10" key="1">
    <citation type="journal article" date="2011" name="Int. J. Syst. Evol. Microbiol.">
        <title>Zhongshania antarctica gen. nov., sp. nov. and Zhongshania guokunii sp. nov., gammaproteobacteria respectively isolated from coastal attached (fast) ice and surface seawater of the Antarctic.</title>
        <authorList>
            <person name="Li H.J."/>
            <person name="Zhang X.Y."/>
            <person name="Chen C.X."/>
            <person name="Zhang Y.J."/>
            <person name="Gao Z.M."/>
            <person name="Yu Y."/>
            <person name="Chen X.L."/>
            <person name="Chen B."/>
            <person name="Zhang Y.Z."/>
        </authorList>
    </citation>
    <scope>NUCLEOTIDE SEQUENCE [LARGE SCALE GENOMIC DNA]</scope>
    <source>
        <strain evidence="9 10">15-R06ZXC-3</strain>
    </source>
</reference>
<feature type="transmembrane region" description="Helical" evidence="7">
    <location>
        <begin position="111"/>
        <end position="130"/>
    </location>
</feature>
<dbReference type="InterPro" id="IPR036097">
    <property type="entry name" value="HisK_dim/P_sf"/>
</dbReference>
<keyword evidence="7" id="KW-1133">Transmembrane helix</keyword>
<dbReference type="InterPro" id="IPR005467">
    <property type="entry name" value="His_kinase_dom"/>
</dbReference>
<comment type="caution">
    <text evidence="9">The sequence shown here is derived from an EMBL/GenBank/DDBJ whole genome shotgun (WGS) entry which is preliminary data.</text>
</comment>
<comment type="catalytic activity">
    <reaction evidence="1">
        <text>ATP + protein L-histidine = ADP + protein N-phospho-L-histidine.</text>
        <dbReference type="EC" id="2.7.13.3"/>
    </reaction>
</comment>
<evidence type="ECO:0000256" key="6">
    <source>
        <dbReference type="ARBA" id="ARBA00023012"/>
    </source>
</evidence>
<feature type="transmembrane region" description="Helical" evidence="7">
    <location>
        <begin position="16"/>
        <end position="35"/>
    </location>
</feature>
<evidence type="ECO:0000259" key="8">
    <source>
        <dbReference type="PROSITE" id="PS50109"/>
    </source>
</evidence>
<dbReference type="Pfam" id="PF02518">
    <property type="entry name" value="HATPase_c"/>
    <property type="match status" value="1"/>
</dbReference>
<dbReference type="InterPro" id="IPR031621">
    <property type="entry name" value="HisKA_7TM"/>
</dbReference>
<dbReference type="PANTHER" id="PTHR43711">
    <property type="entry name" value="TWO-COMPONENT HISTIDINE KINASE"/>
    <property type="match status" value="1"/>
</dbReference>
<feature type="transmembrane region" description="Helical" evidence="7">
    <location>
        <begin position="208"/>
        <end position="235"/>
    </location>
</feature>
<dbReference type="InterPro" id="IPR003594">
    <property type="entry name" value="HATPase_dom"/>
</dbReference>
<dbReference type="Proteomes" id="UP001557465">
    <property type="component" value="Unassembled WGS sequence"/>
</dbReference>
<dbReference type="Gene3D" id="3.30.565.10">
    <property type="entry name" value="Histidine kinase-like ATPase, C-terminal domain"/>
    <property type="match status" value="1"/>
</dbReference>
<dbReference type="GO" id="GO:0016301">
    <property type="term" value="F:kinase activity"/>
    <property type="evidence" value="ECO:0007669"/>
    <property type="project" value="UniProtKB-KW"/>
</dbReference>
<keyword evidence="4" id="KW-0808">Transferase</keyword>
<evidence type="ECO:0000313" key="9">
    <source>
        <dbReference type="EMBL" id="MEX1663794.1"/>
    </source>
</evidence>
<gene>
    <name evidence="9" type="ORF">AB4874_19690</name>
</gene>
<dbReference type="SMART" id="SM00388">
    <property type="entry name" value="HisKA"/>
    <property type="match status" value="1"/>
</dbReference>
<dbReference type="PRINTS" id="PR00344">
    <property type="entry name" value="BCTRLSENSOR"/>
</dbReference>
<name>A0ABV3TRL0_9RHOB</name>
<feature type="transmembrane region" description="Helical" evidence="7">
    <location>
        <begin position="78"/>
        <end position="99"/>
    </location>
</feature>
<evidence type="ECO:0000256" key="7">
    <source>
        <dbReference type="SAM" id="Phobius"/>
    </source>
</evidence>
<dbReference type="Gene3D" id="1.10.287.130">
    <property type="match status" value="1"/>
</dbReference>
<dbReference type="SUPFAM" id="SSF55874">
    <property type="entry name" value="ATPase domain of HSP90 chaperone/DNA topoisomerase II/histidine kinase"/>
    <property type="match status" value="1"/>
</dbReference>
<evidence type="ECO:0000256" key="5">
    <source>
        <dbReference type="ARBA" id="ARBA00022777"/>
    </source>
</evidence>
<dbReference type="PANTHER" id="PTHR43711:SF1">
    <property type="entry name" value="HISTIDINE KINASE 1"/>
    <property type="match status" value="1"/>
</dbReference>
<dbReference type="InterPro" id="IPR050736">
    <property type="entry name" value="Sensor_HK_Regulatory"/>
</dbReference>
<sequence>MGKTMMMCFEGVAGSPVFWFVSAVSTIAALVLLWMLKFQRFNGKIDYALTFIAVIWTLMMVGLEAASSTYSCQFQWAIMAWLGNAMLPVAWCFFVFAYVDDALWLKKRSARAARIFVPIAIFAFAITNPWHNLVYTDASIIPQGQGHIEYVHGPGFYAIIATLYSFVLATLFCLAKAFTRAKRTAWPLLTVLVAITLTPLAANTGYVVFGFTVFGLDPTAFMFTLGIVAFTWILFTNKAMDMAFIGQSGLANTMSEPVVMIDRGRKIVLMNTAAKSRDFNHATKQFINKILANDKNLETRETVSHLRIGQRVYEPRIREIESPLDPSETILGWSITFVDITDRIATSAALEEALQRADEANRKKDEFISVVSHELRTPLTSLIGGLALARSGRLGDVADPVLSVLNIAHRNGIRLSRLVDNILLAQKIDINALALESKPVDLGQLLEESFKDNEMFATERGVRLALGNVVLASVIIGDAFAIRQIIDNLISNAIKFSNEHDIIEGAIKTSNGQVRLSITNSGQGIPEGMEGQVFGRFGQVENNGQGSTQGSGLGLHISKKLANQMLGDIFYESEAGVSTTFYVTFPLVN</sequence>
<evidence type="ECO:0000313" key="10">
    <source>
        <dbReference type="Proteomes" id="UP001557465"/>
    </source>
</evidence>
<keyword evidence="7" id="KW-0472">Membrane</keyword>
<feature type="transmembrane region" description="Helical" evidence="7">
    <location>
        <begin position="47"/>
        <end position="66"/>
    </location>
</feature>
<proteinExistence type="predicted"/>
<evidence type="ECO:0000256" key="3">
    <source>
        <dbReference type="ARBA" id="ARBA00022553"/>
    </source>
</evidence>
<feature type="domain" description="Histidine kinase" evidence="8">
    <location>
        <begin position="370"/>
        <end position="589"/>
    </location>
</feature>
<accession>A0ABV3TRL0</accession>
<keyword evidence="10" id="KW-1185">Reference proteome</keyword>
<dbReference type="CDD" id="cd00082">
    <property type="entry name" value="HisKA"/>
    <property type="match status" value="1"/>
</dbReference>
<dbReference type="SUPFAM" id="SSF47384">
    <property type="entry name" value="Homodimeric domain of signal transducing histidine kinase"/>
    <property type="match status" value="1"/>
</dbReference>
<dbReference type="RefSeq" id="WP_368393293.1">
    <property type="nucleotide sequence ID" value="NZ_JBFRYC010000033.1"/>
</dbReference>
<evidence type="ECO:0000256" key="1">
    <source>
        <dbReference type="ARBA" id="ARBA00000085"/>
    </source>
</evidence>
<dbReference type="InterPro" id="IPR003661">
    <property type="entry name" value="HisK_dim/P_dom"/>
</dbReference>